<feature type="compositionally biased region" description="Basic residues" evidence="1">
    <location>
        <begin position="349"/>
        <end position="373"/>
    </location>
</feature>
<organism evidence="3 4">
    <name type="scientific">Geotrypetes seraphini</name>
    <name type="common">Gaboon caecilian</name>
    <name type="synonym">Caecilia seraphini</name>
    <dbReference type="NCBI Taxonomy" id="260995"/>
    <lineage>
        <taxon>Eukaryota</taxon>
        <taxon>Metazoa</taxon>
        <taxon>Chordata</taxon>
        <taxon>Craniata</taxon>
        <taxon>Vertebrata</taxon>
        <taxon>Euteleostomi</taxon>
        <taxon>Amphibia</taxon>
        <taxon>Gymnophiona</taxon>
        <taxon>Geotrypetes</taxon>
    </lineage>
</organism>
<feature type="region of interest" description="Disordered" evidence="1">
    <location>
        <begin position="452"/>
        <end position="489"/>
    </location>
</feature>
<feature type="domain" description="ATPase AAA-type core" evidence="2">
    <location>
        <begin position="570"/>
        <end position="643"/>
    </location>
</feature>
<evidence type="ECO:0000313" key="4">
    <source>
        <dbReference type="RefSeq" id="XP_033799974.1"/>
    </source>
</evidence>
<dbReference type="InterPro" id="IPR027417">
    <property type="entry name" value="P-loop_NTPase"/>
</dbReference>
<dbReference type="InterPro" id="IPR000048">
    <property type="entry name" value="IQ_motif_EF-hand-BS"/>
</dbReference>
<keyword evidence="3" id="KW-1185">Reference proteome</keyword>
<evidence type="ECO:0000313" key="3">
    <source>
        <dbReference type="Proteomes" id="UP000515159"/>
    </source>
</evidence>
<evidence type="ECO:0000256" key="1">
    <source>
        <dbReference type="SAM" id="MobiDB-lite"/>
    </source>
</evidence>
<dbReference type="CTD" id="74918"/>
<dbReference type="Gene3D" id="3.40.50.300">
    <property type="entry name" value="P-loop containing nucleotide triphosphate hydrolases"/>
    <property type="match status" value="1"/>
</dbReference>
<dbReference type="InterPro" id="IPR003959">
    <property type="entry name" value="ATPase_AAA_core"/>
</dbReference>
<dbReference type="InterPro" id="IPR052267">
    <property type="entry name" value="N-DRC_Component"/>
</dbReference>
<dbReference type="PROSITE" id="PS50096">
    <property type="entry name" value="IQ"/>
    <property type="match status" value="1"/>
</dbReference>
<dbReference type="PANTHER" id="PTHR14690:SF0">
    <property type="entry name" value="IQ MOTIF CONTAINING WITH AAA DOMAIN 1"/>
    <property type="match status" value="1"/>
</dbReference>
<gene>
    <name evidence="4" type="primary">IQCA1</name>
</gene>
<name>A0A6P8QS00_GEOSA</name>
<feature type="compositionally biased region" description="Basic residues" evidence="1">
    <location>
        <begin position="460"/>
        <end position="486"/>
    </location>
</feature>
<reference evidence="4" key="1">
    <citation type="submission" date="2025-08" db="UniProtKB">
        <authorList>
            <consortium name="RefSeq"/>
        </authorList>
    </citation>
    <scope>IDENTIFICATION</scope>
</reference>
<dbReference type="Proteomes" id="UP000515159">
    <property type="component" value="Chromosome 5"/>
</dbReference>
<accession>A0A6P8QS00</accession>
<dbReference type="GeneID" id="117360378"/>
<dbReference type="Pfam" id="PF00004">
    <property type="entry name" value="AAA"/>
    <property type="match status" value="1"/>
</dbReference>
<dbReference type="AlphaFoldDB" id="A0A6P8QS00"/>
<dbReference type="SUPFAM" id="SSF52540">
    <property type="entry name" value="P-loop containing nucleoside triphosphate hydrolases"/>
    <property type="match status" value="1"/>
</dbReference>
<dbReference type="SMART" id="SM00015">
    <property type="entry name" value="IQ"/>
    <property type="match status" value="1"/>
</dbReference>
<dbReference type="GO" id="GO:0016887">
    <property type="term" value="F:ATP hydrolysis activity"/>
    <property type="evidence" value="ECO:0007669"/>
    <property type="project" value="InterPro"/>
</dbReference>
<dbReference type="PANTHER" id="PTHR14690">
    <property type="entry name" value="IQ MOTIF CONTAINING WITH AAA DOMAIN 1"/>
    <property type="match status" value="1"/>
</dbReference>
<evidence type="ECO:0000259" key="2">
    <source>
        <dbReference type="Pfam" id="PF00004"/>
    </source>
</evidence>
<dbReference type="GO" id="GO:0005524">
    <property type="term" value="F:ATP binding"/>
    <property type="evidence" value="ECO:0007669"/>
    <property type="project" value="InterPro"/>
</dbReference>
<dbReference type="RefSeq" id="XP_033799974.1">
    <property type="nucleotide sequence ID" value="XM_033944083.1"/>
</dbReference>
<sequence length="668" mass="77336">MSNSAYNKIWVEAQEALDHLLKQEIKPPRPEKDHLVAFQTLGTFYVKYVQIFRNLESAYDQIVHPQKRLVIRQVLDGVMGRILELKHEMVELELSEFHYLDDILQDFKLSPEDLEIPIPKYFLKEKMKVLKEREKILAEILSGEFQESELKEVLKPMSIDEATRIIQIAERARQGRLRASFMKEIYLEEQRLKRIRHLGEVAINPDVAAICIQKRWRGYIQRKKTKREREEELIFLGMVPPPHFQKVSAAKQQVQVINALRCKIQEDHEIEYQQALVQIKDTLKEIEGPDIKGSLQEVIRQWFIECRHATGQFPDFPTQKAGGSTALFAQKTPEQVVAELAAKEEEKAKKKKAKKKAKKLKVKKKDKTKGKRKGKDEEEAPGWKMAPSHFLSEIAGGHQTFKDIWQYRDEAWNFPQRHDPELVKEEKRKEVEEEIREQQVDELMRQELKNLKLAVDRQKGKQRKTKKGGKKKSRKKKRKSRRKKKKDLTADRTIDSLYKELVEQGLLLKPKKVYLSDYIGESNYLGATLHQMDIEPMPSLSDVQQLIVLYGVLPLGSQTVHEKAPVVKSLLLTGPAGVGKKMLVHALCTETGANLFNLSADNIAEKYPGKKGLRMMLHIVFKVARQLQPSVVWIGDTEKTFYKKVPKADKQCYGDISFFRMEAPSPAP</sequence>
<dbReference type="Pfam" id="PF00612">
    <property type="entry name" value="IQ"/>
    <property type="match status" value="1"/>
</dbReference>
<protein>
    <submittedName>
        <fullName evidence="4">Dynein regulatory complex protein 11 isoform X6</fullName>
    </submittedName>
</protein>
<proteinExistence type="predicted"/>
<feature type="region of interest" description="Disordered" evidence="1">
    <location>
        <begin position="348"/>
        <end position="383"/>
    </location>
</feature>